<evidence type="ECO:0000313" key="3">
    <source>
        <dbReference type="Proteomes" id="UP000657918"/>
    </source>
</evidence>
<reference evidence="2 3" key="1">
    <citation type="submission" date="2020-10" db="EMBL/GenBank/DDBJ databases">
        <title>Plant Genome Project.</title>
        <authorList>
            <person name="Zhang R.-G."/>
        </authorList>
    </citation>
    <scope>NUCLEOTIDE SEQUENCE [LARGE SCALE GENOMIC DNA]</scope>
    <source>
        <strain evidence="2">FAFU-HL-1</strain>
        <tissue evidence="2">Leaf</tissue>
    </source>
</reference>
<dbReference type="GO" id="GO:0070475">
    <property type="term" value="P:rRNA base methylation"/>
    <property type="evidence" value="ECO:0007669"/>
    <property type="project" value="InterPro"/>
</dbReference>
<proteinExistence type="predicted"/>
<comment type="caution">
    <text evidence="2">The sequence shown here is derived from an EMBL/GenBank/DDBJ whole genome shotgun (WGS) entry which is preliminary data.</text>
</comment>
<evidence type="ECO:0000259" key="1">
    <source>
        <dbReference type="Pfam" id="PF10354"/>
    </source>
</evidence>
<dbReference type="AlphaFoldDB" id="A0A835MRK0"/>
<feature type="domain" description="25S rRNA (uridine-N(3))-methyltransferase BMT5-like" evidence="1">
    <location>
        <begin position="56"/>
        <end position="103"/>
    </location>
</feature>
<name>A0A835MRK0_9ROSI</name>
<dbReference type="GO" id="GO:0070042">
    <property type="term" value="F:rRNA (uridine-N3-)-methyltransferase activity"/>
    <property type="evidence" value="ECO:0007669"/>
    <property type="project" value="InterPro"/>
</dbReference>
<evidence type="ECO:0000313" key="2">
    <source>
        <dbReference type="EMBL" id="KAF9667013.1"/>
    </source>
</evidence>
<dbReference type="Proteomes" id="UP000657918">
    <property type="component" value="Chromosome 16"/>
</dbReference>
<keyword evidence="3" id="KW-1185">Reference proteome</keyword>
<dbReference type="InterPro" id="IPR019446">
    <property type="entry name" value="BMT5-like"/>
</dbReference>
<accession>A0A835MRK0</accession>
<sequence>MLAKRVQWKAFGSAASMVATSLDSKAMEGLERQMEILGIKNKEKWIKQYTSSHKLLLVGEGDFSSAACLGKAFGSAVSTVATSLYSEEETMMQKYSKGATKLKRA</sequence>
<protein>
    <recommendedName>
        <fullName evidence="1">25S rRNA (uridine-N(3))-methyltransferase BMT5-like domain-containing protein</fullName>
    </recommendedName>
</protein>
<gene>
    <name evidence="2" type="ORF">SADUNF_Sadunf16G0288700</name>
</gene>
<organism evidence="2 3">
    <name type="scientific">Salix dunnii</name>
    <dbReference type="NCBI Taxonomy" id="1413687"/>
    <lineage>
        <taxon>Eukaryota</taxon>
        <taxon>Viridiplantae</taxon>
        <taxon>Streptophyta</taxon>
        <taxon>Embryophyta</taxon>
        <taxon>Tracheophyta</taxon>
        <taxon>Spermatophyta</taxon>
        <taxon>Magnoliopsida</taxon>
        <taxon>eudicotyledons</taxon>
        <taxon>Gunneridae</taxon>
        <taxon>Pentapetalae</taxon>
        <taxon>rosids</taxon>
        <taxon>fabids</taxon>
        <taxon>Malpighiales</taxon>
        <taxon>Salicaceae</taxon>
        <taxon>Saliceae</taxon>
        <taxon>Salix</taxon>
    </lineage>
</organism>
<dbReference type="Pfam" id="PF10354">
    <property type="entry name" value="BMT5-like"/>
    <property type="match status" value="1"/>
</dbReference>
<dbReference type="OrthoDB" id="273345at2759"/>
<dbReference type="EMBL" id="JADGMS010000016">
    <property type="protein sequence ID" value="KAF9667013.1"/>
    <property type="molecule type" value="Genomic_DNA"/>
</dbReference>